<reference evidence="9" key="3">
    <citation type="submission" date="2025-09" db="UniProtKB">
        <authorList>
            <consortium name="Ensembl"/>
        </authorList>
    </citation>
    <scope>IDENTIFICATION</scope>
</reference>
<feature type="domain" description="Activin types I and II receptor" evidence="8">
    <location>
        <begin position="173"/>
        <end position="270"/>
    </location>
</feature>
<dbReference type="InParanoid" id="A0A5F4WEP0"/>
<dbReference type="AlphaFoldDB" id="A0A5F4WEP0"/>
<keyword evidence="5 7" id="KW-0472">Membrane</keyword>
<organism evidence="9 10">
    <name type="scientific">Callithrix jacchus</name>
    <name type="common">White-tufted-ear marmoset</name>
    <name type="synonym">Simia Jacchus</name>
    <dbReference type="NCBI Taxonomy" id="9483"/>
    <lineage>
        <taxon>Eukaryota</taxon>
        <taxon>Metazoa</taxon>
        <taxon>Chordata</taxon>
        <taxon>Craniata</taxon>
        <taxon>Vertebrata</taxon>
        <taxon>Euteleostomi</taxon>
        <taxon>Mammalia</taxon>
        <taxon>Eutheria</taxon>
        <taxon>Euarchontoglires</taxon>
        <taxon>Primates</taxon>
        <taxon>Haplorrhini</taxon>
        <taxon>Platyrrhini</taxon>
        <taxon>Cebidae</taxon>
        <taxon>Callitrichinae</taxon>
        <taxon>Callithrix</taxon>
        <taxon>Callithrix</taxon>
    </lineage>
</organism>
<reference evidence="9" key="2">
    <citation type="submission" date="2025-08" db="UniProtKB">
        <authorList>
            <consortium name="Ensembl"/>
        </authorList>
    </citation>
    <scope>IDENTIFICATION</scope>
</reference>
<gene>
    <name evidence="9" type="primary">LOC103792359</name>
</gene>
<dbReference type="GO" id="GO:0005886">
    <property type="term" value="C:plasma membrane"/>
    <property type="evidence" value="ECO:0007669"/>
    <property type="project" value="TreeGrafter"/>
</dbReference>
<evidence type="ECO:0000256" key="6">
    <source>
        <dbReference type="SAM" id="MobiDB-lite"/>
    </source>
</evidence>
<comment type="cofactor">
    <cofactor evidence="1">
        <name>Mn(2+)</name>
        <dbReference type="ChEBI" id="CHEBI:29035"/>
    </cofactor>
</comment>
<dbReference type="InterPro" id="IPR000472">
    <property type="entry name" value="Activin_recp"/>
</dbReference>
<keyword evidence="7" id="KW-0812">Transmembrane</keyword>
<evidence type="ECO:0000313" key="10">
    <source>
        <dbReference type="Proteomes" id="UP000008225"/>
    </source>
</evidence>
<dbReference type="GO" id="GO:0004675">
    <property type="term" value="F:transmembrane receptor protein serine/threonine kinase activity"/>
    <property type="evidence" value="ECO:0007669"/>
    <property type="project" value="InterPro"/>
</dbReference>
<evidence type="ECO:0000256" key="2">
    <source>
        <dbReference type="ARBA" id="ARBA00001946"/>
    </source>
</evidence>
<evidence type="ECO:0000256" key="1">
    <source>
        <dbReference type="ARBA" id="ARBA00001936"/>
    </source>
</evidence>
<keyword evidence="10" id="KW-1185">Reference proteome</keyword>
<protein>
    <recommendedName>
        <fullName evidence="8">Activin types I and II receptor domain-containing protein</fullName>
    </recommendedName>
</protein>
<comment type="cofactor">
    <cofactor evidence="2">
        <name>Mg(2+)</name>
        <dbReference type="ChEBI" id="CHEBI:18420"/>
    </cofactor>
</comment>
<dbReference type="Pfam" id="PF01064">
    <property type="entry name" value="Activin_recp"/>
    <property type="match status" value="1"/>
</dbReference>
<comment type="subcellular location">
    <subcellularLocation>
        <location evidence="3">Membrane</location>
    </subcellularLocation>
</comment>
<evidence type="ECO:0000259" key="8">
    <source>
        <dbReference type="Pfam" id="PF01064"/>
    </source>
</evidence>
<dbReference type="GO" id="GO:0033130">
    <property type="term" value="F:acetylcholine receptor binding"/>
    <property type="evidence" value="ECO:0007669"/>
    <property type="project" value="TreeGrafter"/>
</dbReference>
<dbReference type="Gene3D" id="2.10.60.10">
    <property type="entry name" value="CD59"/>
    <property type="match status" value="1"/>
</dbReference>
<dbReference type="InterPro" id="IPR039700">
    <property type="entry name" value="Ly6g6e"/>
</dbReference>
<feature type="compositionally biased region" description="Basic and acidic residues" evidence="6">
    <location>
        <begin position="1"/>
        <end position="31"/>
    </location>
</feature>
<name>A0A5F4WEP0_CALJA</name>
<evidence type="ECO:0000256" key="5">
    <source>
        <dbReference type="ARBA" id="ARBA00023136"/>
    </source>
</evidence>
<dbReference type="InterPro" id="IPR045860">
    <property type="entry name" value="Snake_toxin-like_sf"/>
</dbReference>
<keyword evidence="4" id="KW-0732">Signal</keyword>
<dbReference type="GO" id="GO:0002029">
    <property type="term" value="P:desensitization of G protein-coupled receptor signaling pathway"/>
    <property type="evidence" value="ECO:0007669"/>
    <property type="project" value="TreeGrafter"/>
</dbReference>
<keyword evidence="7" id="KW-1133">Transmembrane helix</keyword>
<dbReference type="PANTHER" id="PTHR14569:SF0">
    <property type="entry name" value="LYMPHOCYTE ANTIGEN 6 FAMILY MEMBER G6E"/>
    <property type="match status" value="1"/>
</dbReference>
<accession>A0A5F4WEP0</accession>
<reference evidence="9" key="1">
    <citation type="submission" date="2009-03" db="EMBL/GenBank/DDBJ databases">
        <authorList>
            <person name="Warren W."/>
            <person name="Ye L."/>
            <person name="Minx P."/>
            <person name="Worley K."/>
            <person name="Gibbs R."/>
            <person name="Wilson R.K."/>
        </authorList>
    </citation>
    <scope>NUCLEOTIDE SEQUENCE [LARGE SCALE GENOMIC DNA]</scope>
</reference>
<dbReference type="PANTHER" id="PTHR14569">
    <property type="entry name" value="LYMPHOCYTE ANTIGEN 6 FAMILY MEMBER G6E"/>
    <property type="match status" value="1"/>
</dbReference>
<evidence type="ECO:0000313" key="9">
    <source>
        <dbReference type="Ensembl" id="ENSCJAP00000076156.2"/>
    </source>
</evidence>
<evidence type="ECO:0000256" key="4">
    <source>
        <dbReference type="ARBA" id="ARBA00022729"/>
    </source>
</evidence>
<dbReference type="GO" id="GO:0030549">
    <property type="term" value="F:acetylcholine receptor activator activity"/>
    <property type="evidence" value="ECO:0007669"/>
    <property type="project" value="TreeGrafter"/>
</dbReference>
<dbReference type="GeneTree" id="ENSGT00390000007175"/>
<evidence type="ECO:0000256" key="3">
    <source>
        <dbReference type="ARBA" id="ARBA00004370"/>
    </source>
</evidence>
<sequence length="299" mass="33508">MKALRGKDRENKDGEKLRESQSSLRHGEGGRRVGRKATDTTQEQERKLSYRDNMQREQRRPSRQGQTPFPGQAGALLPAESGWRIWSRFCTPNSLPRCVCLRVPPCLAQMLQLYKSRDLRVQITSPRFLSLGLAMGTSSIFLCILFLCGTLGLTMSPARGRLRCYTCGFAKPCYPVPTECQDDEACSISIGTSGRTLVQWPSWWLPTSIHPTFPAAPASVCLLCPTDQSEIIQRKGCLPRAQCPLLGHATYWLRSYTLRHHCCEQDLCNRVASPRQLPSLLTSLPLLVASFAGRGHLLY</sequence>
<dbReference type="Ensembl" id="ENSCJAT00000106425.2">
    <property type="protein sequence ID" value="ENSCJAP00000076156.2"/>
    <property type="gene ID" value="ENSCJAG00000053728.2"/>
</dbReference>
<proteinExistence type="predicted"/>
<dbReference type="Proteomes" id="UP000008225">
    <property type="component" value="Chromosome 4"/>
</dbReference>
<dbReference type="GO" id="GO:0045202">
    <property type="term" value="C:synapse"/>
    <property type="evidence" value="ECO:0007669"/>
    <property type="project" value="GOC"/>
</dbReference>
<dbReference type="GO" id="GO:0095500">
    <property type="term" value="P:acetylcholine receptor signaling pathway"/>
    <property type="evidence" value="ECO:0007669"/>
    <property type="project" value="TreeGrafter"/>
</dbReference>
<dbReference type="CDD" id="cd23548">
    <property type="entry name" value="TFP_LU_ECD_Ly6G6e"/>
    <property type="match status" value="1"/>
</dbReference>
<feature type="compositionally biased region" description="Basic and acidic residues" evidence="6">
    <location>
        <begin position="43"/>
        <end position="60"/>
    </location>
</feature>
<dbReference type="FunCoup" id="A0A5F4WEP0">
    <property type="interactions" value="193"/>
</dbReference>
<feature type="transmembrane region" description="Helical" evidence="7">
    <location>
        <begin position="128"/>
        <end position="153"/>
    </location>
</feature>
<evidence type="ECO:0000256" key="7">
    <source>
        <dbReference type="SAM" id="Phobius"/>
    </source>
</evidence>
<feature type="region of interest" description="Disordered" evidence="6">
    <location>
        <begin position="1"/>
        <end position="73"/>
    </location>
</feature>
<dbReference type="SUPFAM" id="SSF57302">
    <property type="entry name" value="Snake toxin-like"/>
    <property type="match status" value="1"/>
</dbReference>